<dbReference type="EMBL" id="ACDX02000007">
    <property type="protein sequence ID" value="EFC88550.1"/>
    <property type="molecule type" value="Genomic_DNA"/>
</dbReference>
<accession>D2ZWD6</accession>
<name>D2ZWD6_NEIM2</name>
<reference evidence="1 2" key="1">
    <citation type="submission" date="2009-10" db="EMBL/GenBank/DDBJ databases">
        <authorList>
            <person name="Weinstock G."/>
            <person name="Sodergren E."/>
            <person name="Clifton S."/>
            <person name="Fulton L."/>
            <person name="Fulton B."/>
            <person name="Courtney L."/>
            <person name="Fronick C."/>
            <person name="Harrison M."/>
            <person name="Strong C."/>
            <person name="Farmer C."/>
            <person name="Delahaunty K."/>
            <person name="Markovic C."/>
            <person name="Hall O."/>
            <person name="Minx P."/>
            <person name="Tomlinson C."/>
            <person name="Mitreva M."/>
            <person name="Nelson J."/>
            <person name="Hou S."/>
            <person name="Wollam A."/>
            <person name="Pepin K.H."/>
            <person name="Johnson M."/>
            <person name="Bhonagiri V."/>
            <person name="Nash W.E."/>
            <person name="Warren W."/>
            <person name="Chinwalla A."/>
            <person name="Mardis E.R."/>
            <person name="Wilson R.K."/>
        </authorList>
    </citation>
    <scope>NUCLEOTIDE SEQUENCE [LARGE SCALE GENOMIC DNA]</scope>
    <source>
        <strain evidence="2">ATCC 25996 / DSM 4631 / NCTC 10774 / M26</strain>
    </source>
</reference>
<gene>
    <name evidence="1" type="ORF">NEIMUCOT_04929</name>
</gene>
<evidence type="ECO:0000313" key="1">
    <source>
        <dbReference type="EMBL" id="EFC88550.1"/>
    </source>
</evidence>
<protein>
    <submittedName>
        <fullName evidence="1">Uncharacterized protein</fullName>
    </submittedName>
</protein>
<comment type="caution">
    <text evidence="1">The sequence shown here is derived from an EMBL/GenBank/DDBJ whole genome shotgun (WGS) entry which is preliminary data.</text>
</comment>
<sequence>MITDPLFFYTASTANRHSRADGNSSLNSTTFLNTRFLEFPIDSRHSSSLRRRGRHGS</sequence>
<dbReference type="STRING" id="546266.NEIMUCOT_04929"/>
<organism evidence="1 2">
    <name type="scientific">Neisseria mucosa (strain ATCC 25996 / DSM 4631 / NCTC 10774 / M26)</name>
    <dbReference type="NCBI Taxonomy" id="546266"/>
    <lineage>
        <taxon>Bacteria</taxon>
        <taxon>Pseudomonadati</taxon>
        <taxon>Pseudomonadota</taxon>
        <taxon>Betaproteobacteria</taxon>
        <taxon>Neisseriales</taxon>
        <taxon>Neisseriaceae</taxon>
        <taxon>Neisseria</taxon>
    </lineage>
</organism>
<evidence type="ECO:0000313" key="2">
    <source>
        <dbReference type="Proteomes" id="UP000003344"/>
    </source>
</evidence>
<dbReference type="Proteomes" id="UP000003344">
    <property type="component" value="Unassembled WGS sequence"/>
</dbReference>
<dbReference type="AlphaFoldDB" id="D2ZWD6"/>
<proteinExistence type="predicted"/>